<dbReference type="EC" id="1.3.1.124" evidence="3"/>
<dbReference type="GO" id="GO:0008670">
    <property type="term" value="F:2,4-dienoyl-CoA reductase (NADPH) activity"/>
    <property type="evidence" value="ECO:0007669"/>
    <property type="project" value="InterPro"/>
</dbReference>
<dbReference type="InterPro" id="IPR036291">
    <property type="entry name" value="NAD(P)-bd_dom_sf"/>
</dbReference>
<keyword evidence="1" id="KW-0521">NADP</keyword>
<dbReference type="AlphaFoldDB" id="A0A0A9ESV3"/>
<dbReference type="PANTHER" id="PTHR43296:SF2">
    <property type="entry name" value="PEROXISOMAL 2,4-DIENOYL-COA REDUCTASE [(3E)-ENOYL-COA-PRODUCING]"/>
    <property type="match status" value="1"/>
</dbReference>
<dbReference type="InterPro" id="IPR045017">
    <property type="entry name" value="DECR2-like"/>
</dbReference>
<dbReference type="SUPFAM" id="SSF51735">
    <property type="entry name" value="NAD(P)-binding Rossmann-fold domains"/>
    <property type="match status" value="1"/>
</dbReference>
<evidence type="ECO:0000313" key="6">
    <source>
        <dbReference type="EMBL" id="JAE03152.1"/>
    </source>
</evidence>
<comment type="catalytic activity">
    <reaction evidence="4">
        <text>a (2E,4E)-dienoyl-CoA + NADPH + H(+) = a 4,5-saturated-(3E)-enoyl-CoA + NADP(+)</text>
        <dbReference type="Rhea" id="RHEA:45912"/>
        <dbReference type="ChEBI" id="CHEBI:15378"/>
        <dbReference type="ChEBI" id="CHEBI:57783"/>
        <dbReference type="ChEBI" id="CHEBI:58349"/>
        <dbReference type="ChEBI" id="CHEBI:85101"/>
        <dbReference type="ChEBI" id="CHEBI:85493"/>
        <dbReference type="EC" id="1.3.1.124"/>
    </reaction>
</comment>
<comment type="catalytic activity">
    <reaction evidence="5">
        <text>a (2E,4Z)-dienoyl-CoA + NADPH + H(+) = a 4,5-saturated-(3E)-enoyl-CoA + NADP(+)</text>
        <dbReference type="Rhea" id="RHEA:61892"/>
        <dbReference type="ChEBI" id="CHEBI:15378"/>
        <dbReference type="ChEBI" id="CHEBI:57783"/>
        <dbReference type="ChEBI" id="CHEBI:58349"/>
        <dbReference type="ChEBI" id="CHEBI:85099"/>
        <dbReference type="ChEBI" id="CHEBI:85493"/>
        <dbReference type="EC" id="1.3.1.124"/>
    </reaction>
</comment>
<dbReference type="InterPro" id="IPR002347">
    <property type="entry name" value="SDR_fam"/>
</dbReference>
<dbReference type="Gene3D" id="3.40.50.720">
    <property type="entry name" value="NAD(P)-binding Rossmann-like Domain"/>
    <property type="match status" value="1"/>
</dbReference>
<evidence type="ECO:0000256" key="1">
    <source>
        <dbReference type="ARBA" id="ARBA00022857"/>
    </source>
</evidence>
<sequence length="167" mass="18968">MIFMYYYYSLVIQDWDDVQAVGFDGDVRKQEDAARVLAATVEHFGKLDILINGAAGNFLASPEDLKPKGFRTVLEIDTVGTYTMCYEAFKYLKKGEQGKGPSTGGLIINISATLQYTAAWYQIHLSGSQLLRQVLIVSQDRWLWNGEQIMTLESTELHQDRFKTLQE</sequence>
<organism evidence="6">
    <name type="scientific">Arundo donax</name>
    <name type="common">Giant reed</name>
    <name type="synonym">Donax arundinaceus</name>
    <dbReference type="NCBI Taxonomy" id="35708"/>
    <lineage>
        <taxon>Eukaryota</taxon>
        <taxon>Viridiplantae</taxon>
        <taxon>Streptophyta</taxon>
        <taxon>Embryophyta</taxon>
        <taxon>Tracheophyta</taxon>
        <taxon>Spermatophyta</taxon>
        <taxon>Magnoliopsida</taxon>
        <taxon>Liliopsida</taxon>
        <taxon>Poales</taxon>
        <taxon>Poaceae</taxon>
        <taxon>PACMAD clade</taxon>
        <taxon>Arundinoideae</taxon>
        <taxon>Arundineae</taxon>
        <taxon>Arundo</taxon>
    </lineage>
</organism>
<reference evidence="6" key="2">
    <citation type="journal article" date="2015" name="Data Brief">
        <title>Shoot transcriptome of the giant reed, Arundo donax.</title>
        <authorList>
            <person name="Barrero R.A."/>
            <person name="Guerrero F.D."/>
            <person name="Moolhuijzen P."/>
            <person name="Goolsby J.A."/>
            <person name="Tidwell J."/>
            <person name="Bellgard S.E."/>
            <person name="Bellgard M.I."/>
        </authorList>
    </citation>
    <scope>NUCLEOTIDE SEQUENCE</scope>
    <source>
        <tissue evidence="6">Shoot tissue taken approximately 20 cm above the soil surface</tissue>
    </source>
</reference>
<protein>
    <recommendedName>
        <fullName evidence="3">2,4-dienoyl-CoA reductase [(3E)-enoyl-CoA-producing]</fullName>
        <ecNumber evidence="3">1.3.1.124</ecNumber>
    </recommendedName>
</protein>
<evidence type="ECO:0000256" key="2">
    <source>
        <dbReference type="ARBA" id="ARBA00023002"/>
    </source>
</evidence>
<dbReference type="GO" id="GO:0009062">
    <property type="term" value="P:fatty acid catabolic process"/>
    <property type="evidence" value="ECO:0007669"/>
    <property type="project" value="InterPro"/>
</dbReference>
<dbReference type="Pfam" id="PF00106">
    <property type="entry name" value="adh_short"/>
    <property type="match status" value="1"/>
</dbReference>
<reference evidence="6" key="1">
    <citation type="submission" date="2014-09" db="EMBL/GenBank/DDBJ databases">
        <authorList>
            <person name="Magalhaes I.L.F."/>
            <person name="Oliveira U."/>
            <person name="Santos F.R."/>
            <person name="Vidigal T.H.D.A."/>
            <person name="Brescovit A.D."/>
            <person name="Santos A.J."/>
        </authorList>
    </citation>
    <scope>NUCLEOTIDE SEQUENCE</scope>
    <source>
        <tissue evidence="6">Shoot tissue taken approximately 20 cm above the soil surface</tissue>
    </source>
</reference>
<dbReference type="GO" id="GO:0005777">
    <property type="term" value="C:peroxisome"/>
    <property type="evidence" value="ECO:0007669"/>
    <property type="project" value="TreeGrafter"/>
</dbReference>
<evidence type="ECO:0000256" key="5">
    <source>
        <dbReference type="ARBA" id="ARBA00048340"/>
    </source>
</evidence>
<evidence type="ECO:0000256" key="4">
    <source>
        <dbReference type="ARBA" id="ARBA00048009"/>
    </source>
</evidence>
<dbReference type="EMBL" id="GBRH01194744">
    <property type="protein sequence ID" value="JAE03152.1"/>
    <property type="molecule type" value="Transcribed_RNA"/>
</dbReference>
<evidence type="ECO:0000256" key="3">
    <source>
        <dbReference type="ARBA" id="ARBA00026117"/>
    </source>
</evidence>
<keyword evidence="2" id="KW-0560">Oxidoreductase</keyword>
<accession>A0A0A9ESV3</accession>
<dbReference type="PANTHER" id="PTHR43296">
    <property type="entry name" value="PEROXISOMAL 2,4-DIENOYL-COA REDUCTASE"/>
    <property type="match status" value="1"/>
</dbReference>
<proteinExistence type="predicted"/>
<name>A0A0A9ESV3_ARUDO</name>